<keyword evidence="3" id="KW-1185">Reference proteome</keyword>
<name>A0A8T0FLS3_ARGBR</name>
<evidence type="ECO:0000313" key="2">
    <source>
        <dbReference type="EMBL" id="KAF8791981.1"/>
    </source>
</evidence>
<dbReference type="EMBL" id="JABXBU010000003">
    <property type="protein sequence ID" value="KAF8791981.1"/>
    <property type="molecule type" value="Genomic_DNA"/>
</dbReference>
<dbReference type="AlphaFoldDB" id="A0A8T0FLS3"/>
<comment type="caution">
    <text evidence="2">The sequence shown here is derived from an EMBL/GenBank/DDBJ whole genome shotgun (WGS) entry which is preliminary data.</text>
</comment>
<organism evidence="2 3">
    <name type="scientific">Argiope bruennichi</name>
    <name type="common">Wasp spider</name>
    <name type="synonym">Aranea bruennichi</name>
    <dbReference type="NCBI Taxonomy" id="94029"/>
    <lineage>
        <taxon>Eukaryota</taxon>
        <taxon>Metazoa</taxon>
        <taxon>Ecdysozoa</taxon>
        <taxon>Arthropoda</taxon>
        <taxon>Chelicerata</taxon>
        <taxon>Arachnida</taxon>
        <taxon>Araneae</taxon>
        <taxon>Araneomorphae</taxon>
        <taxon>Entelegynae</taxon>
        <taxon>Araneoidea</taxon>
        <taxon>Araneidae</taxon>
        <taxon>Argiope</taxon>
    </lineage>
</organism>
<sequence>MTFDFSQLSYLRGRLENDPRPNRAASGAGEMCASSRLRQTKKSDLQTRPIQKIFASLRTCFFSGINEKVFLFCRCLEGIENRRGSLQTRLLNFFKTGG</sequence>
<gene>
    <name evidence="2" type="ORF">HNY73_003636</name>
</gene>
<feature type="region of interest" description="Disordered" evidence="1">
    <location>
        <begin position="16"/>
        <end position="43"/>
    </location>
</feature>
<protein>
    <submittedName>
        <fullName evidence="2">Uncharacterized protein</fullName>
    </submittedName>
</protein>
<reference evidence="2" key="2">
    <citation type="submission" date="2020-06" db="EMBL/GenBank/DDBJ databases">
        <authorList>
            <person name="Sheffer M."/>
        </authorList>
    </citation>
    <scope>NUCLEOTIDE SEQUENCE</scope>
</reference>
<evidence type="ECO:0000313" key="3">
    <source>
        <dbReference type="Proteomes" id="UP000807504"/>
    </source>
</evidence>
<dbReference type="Proteomes" id="UP000807504">
    <property type="component" value="Unassembled WGS sequence"/>
</dbReference>
<reference evidence="2" key="1">
    <citation type="journal article" date="2020" name="bioRxiv">
        <title>Chromosome-level reference genome of the European wasp spider Argiope bruennichi: a resource for studies on range expansion and evolutionary adaptation.</title>
        <authorList>
            <person name="Sheffer M.M."/>
            <person name="Hoppe A."/>
            <person name="Krehenwinkel H."/>
            <person name="Uhl G."/>
            <person name="Kuss A.W."/>
            <person name="Jensen L."/>
            <person name="Jensen C."/>
            <person name="Gillespie R.G."/>
            <person name="Hoff K.J."/>
            <person name="Prost S."/>
        </authorList>
    </citation>
    <scope>NUCLEOTIDE SEQUENCE</scope>
</reference>
<accession>A0A8T0FLS3</accession>
<proteinExistence type="predicted"/>
<evidence type="ECO:0000256" key="1">
    <source>
        <dbReference type="SAM" id="MobiDB-lite"/>
    </source>
</evidence>